<keyword evidence="2" id="KW-0378">Hydrolase</keyword>
<evidence type="ECO:0000313" key="2">
    <source>
        <dbReference type="EMBL" id="TNC72598.1"/>
    </source>
</evidence>
<reference evidence="2 3" key="1">
    <citation type="submission" date="2019-06" db="EMBL/GenBank/DDBJ databases">
        <authorList>
            <person name="Jiang L."/>
        </authorList>
    </citation>
    <scope>NUCLEOTIDE SEQUENCE [LARGE SCALE GENOMIC DNA]</scope>
    <source>
        <strain evidence="2 3">YIM 48858</strain>
    </source>
</reference>
<dbReference type="PROSITE" id="PS00141">
    <property type="entry name" value="ASP_PROTEASE"/>
    <property type="match status" value="1"/>
</dbReference>
<accession>A0A5C4NGQ4</accession>
<dbReference type="EMBL" id="VDFV01000007">
    <property type="protein sequence ID" value="TNC72598.1"/>
    <property type="molecule type" value="Genomic_DNA"/>
</dbReference>
<feature type="transmembrane region" description="Helical" evidence="1">
    <location>
        <begin position="38"/>
        <end position="55"/>
    </location>
</feature>
<dbReference type="OrthoDB" id="7595324at2"/>
<organism evidence="2 3">
    <name type="scientific">Rubellimicrobium roseum</name>
    <dbReference type="NCBI Taxonomy" id="687525"/>
    <lineage>
        <taxon>Bacteria</taxon>
        <taxon>Pseudomonadati</taxon>
        <taxon>Pseudomonadota</taxon>
        <taxon>Alphaproteobacteria</taxon>
        <taxon>Rhodobacterales</taxon>
        <taxon>Roseobacteraceae</taxon>
        <taxon>Rubellimicrobium</taxon>
    </lineage>
</organism>
<dbReference type="AlphaFoldDB" id="A0A5C4NGQ4"/>
<dbReference type="CDD" id="cd05483">
    <property type="entry name" value="retropepsin_like_bacteria"/>
    <property type="match status" value="1"/>
</dbReference>
<dbReference type="NCBIfam" id="TIGR02281">
    <property type="entry name" value="clan_AA_DTGA"/>
    <property type="match status" value="1"/>
</dbReference>
<keyword evidence="2" id="KW-0645">Protease</keyword>
<dbReference type="GO" id="GO:0004190">
    <property type="term" value="F:aspartic-type endopeptidase activity"/>
    <property type="evidence" value="ECO:0007669"/>
    <property type="project" value="InterPro"/>
</dbReference>
<dbReference type="EC" id="3.4.23.-" evidence="2"/>
<dbReference type="Pfam" id="PF13975">
    <property type="entry name" value="gag-asp_proteas"/>
    <property type="match status" value="1"/>
</dbReference>
<keyword evidence="1" id="KW-0472">Membrane</keyword>
<dbReference type="GO" id="GO:0006508">
    <property type="term" value="P:proteolysis"/>
    <property type="evidence" value="ECO:0007669"/>
    <property type="project" value="UniProtKB-KW"/>
</dbReference>
<dbReference type="SUPFAM" id="SSF50630">
    <property type="entry name" value="Acid proteases"/>
    <property type="match status" value="1"/>
</dbReference>
<dbReference type="InterPro" id="IPR001969">
    <property type="entry name" value="Aspartic_peptidase_AS"/>
</dbReference>
<keyword evidence="1" id="KW-1133">Transmembrane helix</keyword>
<dbReference type="Proteomes" id="UP000305709">
    <property type="component" value="Unassembled WGS sequence"/>
</dbReference>
<sequence>MSADDTASLLYLGLLLVLLTGSYLVVSRGRLGQVLTQAALWVLIFLGVIAAFGLWPEIRSAVVPTQQALVSPQGGQAIAVPRAMNGHYYLTLDVNGTPVVFTVDTGATDLVLSRDDARRVGIDPDGLAYLGLAGTANGQVRTARITLDEVRLEGITDQDVPAVVTEGDLGSSLLGMTYLHLFSRLEIANGEMILTR</sequence>
<evidence type="ECO:0000256" key="1">
    <source>
        <dbReference type="SAM" id="Phobius"/>
    </source>
</evidence>
<name>A0A5C4NGQ4_9RHOB</name>
<dbReference type="InterPro" id="IPR021109">
    <property type="entry name" value="Peptidase_aspartic_dom_sf"/>
</dbReference>
<evidence type="ECO:0000313" key="3">
    <source>
        <dbReference type="Proteomes" id="UP000305709"/>
    </source>
</evidence>
<feature type="transmembrane region" description="Helical" evidence="1">
    <location>
        <begin position="6"/>
        <end position="26"/>
    </location>
</feature>
<gene>
    <name evidence="2" type="ORF">FHG71_07970</name>
</gene>
<comment type="caution">
    <text evidence="2">The sequence shown here is derived from an EMBL/GenBank/DDBJ whole genome shotgun (WGS) entry which is preliminary data.</text>
</comment>
<proteinExistence type="predicted"/>
<protein>
    <submittedName>
        <fullName evidence="2">TIGR02281 family clan AA aspartic protease</fullName>
        <ecNumber evidence="2">3.4.23.-</ecNumber>
    </submittedName>
</protein>
<dbReference type="InterPro" id="IPR034122">
    <property type="entry name" value="Retropepsin-like_bacterial"/>
</dbReference>
<dbReference type="RefSeq" id="WP_139081105.1">
    <property type="nucleotide sequence ID" value="NZ_VDFV01000007.1"/>
</dbReference>
<keyword evidence="1" id="KW-0812">Transmembrane</keyword>
<dbReference type="Gene3D" id="2.40.70.10">
    <property type="entry name" value="Acid Proteases"/>
    <property type="match status" value="1"/>
</dbReference>
<dbReference type="InterPro" id="IPR011969">
    <property type="entry name" value="Clan_AA_Asp_peptidase_C"/>
</dbReference>
<keyword evidence="3" id="KW-1185">Reference proteome</keyword>